<feature type="domain" description="HTH OST-type" evidence="5">
    <location>
        <begin position="481"/>
        <end position="556"/>
    </location>
</feature>
<protein>
    <submittedName>
        <fullName evidence="7">Meiosis regulator and mRNA stability factor 1 isoform X2</fullName>
    </submittedName>
</protein>
<feature type="compositionally biased region" description="Basic and acidic residues" evidence="3">
    <location>
        <begin position="7"/>
        <end position="18"/>
    </location>
</feature>
<dbReference type="InterPro" id="IPR012677">
    <property type="entry name" value="Nucleotide-bd_a/b_plait_sf"/>
</dbReference>
<feature type="domain" description="HTH OST-type" evidence="5">
    <location>
        <begin position="857"/>
        <end position="930"/>
    </location>
</feature>
<dbReference type="Pfam" id="PF12872">
    <property type="entry name" value="OST-HTH"/>
    <property type="match status" value="5"/>
</dbReference>
<dbReference type="Gene3D" id="3.30.420.610">
    <property type="entry name" value="LOTUS domain-like"/>
    <property type="match status" value="4"/>
</dbReference>
<dbReference type="InterPro" id="IPR035979">
    <property type="entry name" value="RBD_domain_sf"/>
</dbReference>
<sequence length="1095" mass="123762">MAHFRPYYKERAQRRMQGEDVFGNKINVSNPTAARESPFKSYTGRRVKSSEASAVYQISNYTSSQPNITTAEDIPSYRTQQTVTESNTWKSEDSSQELSTVAQFLTPRQPPQAFFRPIRGLGLMETSSLEPRKSLERRCQTPQGAIMAGAGSLSFQEQQQDDLNKSGNGHSLNLMRSISSSNITNQGGAQSQCVDLIITNLDPAIEIKELRKILINMLKQFVMVMNLSITSQADGSPVATVRVSSQQEAQFAISQLHRQKLGHRRITIMYAQTSGPDISKLRTFVMSLLKEVPGNRMPLFKFVSLLETRYRTNVSVSDLYKLREICRITDTQGGRMIMLLPEMRNSPTPKLNEELTMYCCIHCPNGLEKRGWGEADLIELPNVKVSLKMFSSKIYTLLTTHSGILPLLSLQICYETELSEPLPTDESGVPLEHLVTCVKNVELKYGGPNKNIKYLQLKTETNEIDAEDSVMKYVSPSLIPNISLLCRELIDLLKTYDRCQLPLNKFIPAYHHHFGRQCRVADYGFIKLADLFEVLSHVVQILGEGASRMLTLSHIAQTRRFTTDLLRVLKGQQSKQVTLCDFPSAYEKTLNKPFNPVEYGLCMLEDLLSEVPDNTVVYNRVNGQMIISIPKRDQTPEEVARTKQFASEVVELLKHAPNCSMLFNKFVPAYHHHFGHQCKVSDYGFTKLIELFEAIPDTVKVEELPSGERKISLLLPLAMKVLESQIIDLLKNSQMPSMSLNAVNTAFLKEYGYPLKPQAYECNDINELISRFNEKIEVVNSNSAGPLLLMRQENNKMLEIRVWSLLLNPPHCLKISAFIQGYRVRFHSTLSMSKLEQLNSIVKLSSDSNETMVTLTPLYVLAAQIYHILQENKGLIPLNNLSGLYAKKYGRPLKCTDYNFHSMEGLLNELNFVAVLRKSRRKCSLVLNKELAVYGLDVMPSFHQDQTKDAKGKGNFTNWPPPPLPHDLLNNTKSLTPPKPDTPNMDDHASWSSVWETPTKPTHDFNLSIPMPPFQTPKLLTDPNDLISPTRSLLSANRYPLGSVIPLIAAPHPRQLPMPNKLIENSCYEDELNDSGVNTFSHLEMECKDVPSMDH</sequence>
<feature type="region of interest" description="Disordered" evidence="3">
    <location>
        <begin position="1"/>
        <end position="46"/>
    </location>
</feature>
<keyword evidence="6" id="KW-1185">Reference proteome</keyword>
<evidence type="ECO:0000259" key="5">
    <source>
        <dbReference type="PROSITE" id="PS51644"/>
    </source>
</evidence>
<dbReference type="RefSeq" id="XP_025836485.1">
    <property type="nucleotide sequence ID" value="XM_025980700.1"/>
</dbReference>
<dbReference type="GeneID" id="108736098"/>
<dbReference type="InterPro" id="IPR041966">
    <property type="entry name" value="LOTUS-like"/>
</dbReference>
<evidence type="ECO:0000256" key="3">
    <source>
        <dbReference type="SAM" id="MobiDB-lite"/>
    </source>
</evidence>
<evidence type="ECO:0000313" key="7">
    <source>
        <dbReference type="RefSeq" id="XP_025836485.1"/>
    </source>
</evidence>
<organism evidence="6 7">
    <name type="scientific">Agrilus planipennis</name>
    <name type="common">Emerald ash borer</name>
    <name type="synonym">Agrilus marcopoli</name>
    <dbReference type="NCBI Taxonomy" id="224129"/>
    <lineage>
        <taxon>Eukaryota</taxon>
        <taxon>Metazoa</taxon>
        <taxon>Ecdysozoa</taxon>
        <taxon>Arthropoda</taxon>
        <taxon>Hexapoda</taxon>
        <taxon>Insecta</taxon>
        <taxon>Pterygota</taxon>
        <taxon>Neoptera</taxon>
        <taxon>Endopterygota</taxon>
        <taxon>Coleoptera</taxon>
        <taxon>Polyphaga</taxon>
        <taxon>Elateriformia</taxon>
        <taxon>Buprestoidea</taxon>
        <taxon>Buprestidae</taxon>
        <taxon>Agrilinae</taxon>
        <taxon>Agrilus</taxon>
    </lineage>
</organism>
<dbReference type="InterPro" id="IPR025605">
    <property type="entry name" value="OST-HTH/LOTUS_dom"/>
</dbReference>
<dbReference type="InterPro" id="IPR000504">
    <property type="entry name" value="RRM_dom"/>
</dbReference>
<evidence type="ECO:0000313" key="6">
    <source>
        <dbReference type="Proteomes" id="UP000192223"/>
    </source>
</evidence>
<dbReference type="InterPro" id="IPR045602">
    <property type="entry name" value="MARF1_LOTUS"/>
</dbReference>
<feature type="domain" description="HTH OST-type" evidence="5">
    <location>
        <begin position="557"/>
        <end position="631"/>
    </location>
</feature>
<evidence type="ECO:0000256" key="1">
    <source>
        <dbReference type="ARBA" id="ARBA00022884"/>
    </source>
</evidence>
<feature type="domain" description="RRM" evidence="4">
    <location>
        <begin position="194"/>
        <end position="273"/>
    </location>
</feature>
<dbReference type="Proteomes" id="UP000192223">
    <property type="component" value="Unplaced"/>
</dbReference>
<proteinExistence type="predicted"/>
<reference evidence="7" key="1">
    <citation type="submission" date="2025-08" db="UniProtKB">
        <authorList>
            <consortium name="RefSeq"/>
        </authorList>
    </citation>
    <scope>IDENTIFICATION</scope>
    <source>
        <tissue evidence="7">Entire body</tissue>
    </source>
</reference>
<feature type="domain" description="HTH OST-type" evidence="5">
    <location>
        <begin position="641"/>
        <end position="715"/>
    </location>
</feature>
<dbReference type="OrthoDB" id="549353at2759"/>
<keyword evidence="1 2" id="KW-0694">RNA-binding</keyword>
<dbReference type="PROSITE" id="PS50102">
    <property type="entry name" value="RRM"/>
    <property type="match status" value="1"/>
</dbReference>
<evidence type="ECO:0000256" key="2">
    <source>
        <dbReference type="PROSITE-ProRule" id="PRU00176"/>
    </source>
</evidence>
<dbReference type="GO" id="GO:0003723">
    <property type="term" value="F:RNA binding"/>
    <property type="evidence" value="ECO:0007669"/>
    <property type="project" value="UniProtKB-UniRule"/>
</dbReference>
<name>A0A7F5RKW7_AGRPL</name>
<evidence type="ECO:0000259" key="4">
    <source>
        <dbReference type="PROSITE" id="PS50102"/>
    </source>
</evidence>
<dbReference type="SUPFAM" id="SSF54928">
    <property type="entry name" value="RNA-binding domain, RBD"/>
    <property type="match status" value="1"/>
</dbReference>
<accession>A0A7F5RKW7</accession>
<feature type="domain" description="HTH OST-type" evidence="5">
    <location>
        <begin position="718"/>
        <end position="792"/>
    </location>
</feature>
<dbReference type="AlphaFoldDB" id="A0A7F5RKW7"/>
<dbReference type="Gene3D" id="3.30.70.330">
    <property type="match status" value="1"/>
</dbReference>
<dbReference type="Pfam" id="PF19687">
    <property type="entry name" value="MARF1_LOTUS"/>
    <property type="match status" value="1"/>
</dbReference>
<dbReference type="CTD" id="9665"/>
<gene>
    <name evidence="7" type="primary">LOC108736098</name>
</gene>
<dbReference type="CDD" id="cd08824">
    <property type="entry name" value="LOTUS"/>
    <property type="match status" value="1"/>
</dbReference>
<dbReference type="PROSITE" id="PS51644">
    <property type="entry name" value="HTH_OST"/>
    <property type="match status" value="5"/>
</dbReference>